<evidence type="ECO:0000256" key="4">
    <source>
        <dbReference type="ARBA" id="ARBA00022679"/>
    </source>
</evidence>
<evidence type="ECO:0000256" key="1">
    <source>
        <dbReference type="ARBA" id="ARBA00022645"/>
    </source>
</evidence>
<evidence type="ECO:0000313" key="13">
    <source>
        <dbReference type="EMBL" id="MFC7327969.1"/>
    </source>
</evidence>
<comment type="catalytic activity">
    <reaction evidence="8">
        <text>[GlcNAc-(1-&gt;4)-Mur2Ac(oyl-L-Ala-gamma-D-Glu-L-Lys-D-Ala-D-Ala)](n)-di-trans,octa-cis-undecaprenyl diphosphate + beta-D-GlcNAc-(1-&gt;4)-Mur2Ac(oyl-L-Ala-gamma-D-Glu-L-Lys-D-Ala-D-Ala)-di-trans,octa-cis-undecaprenyl diphosphate = [GlcNAc-(1-&gt;4)-Mur2Ac(oyl-L-Ala-gamma-D-Glu-L-Lys-D-Ala-D-Ala)](n+1)-di-trans,octa-cis-undecaprenyl diphosphate + di-trans,octa-cis-undecaprenyl diphosphate + H(+)</text>
        <dbReference type="Rhea" id="RHEA:23708"/>
        <dbReference type="Rhea" id="RHEA-COMP:9602"/>
        <dbReference type="Rhea" id="RHEA-COMP:9603"/>
        <dbReference type="ChEBI" id="CHEBI:15378"/>
        <dbReference type="ChEBI" id="CHEBI:58405"/>
        <dbReference type="ChEBI" id="CHEBI:60033"/>
        <dbReference type="ChEBI" id="CHEBI:78435"/>
        <dbReference type="EC" id="2.4.99.28"/>
    </reaction>
</comment>
<dbReference type="RefSeq" id="WP_379870557.1">
    <property type="nucleotide sequence ID" value="NZ_JBHTBH010000004.1"/>
</dbReference>
<dbReference type="PANTHER" id="PTHR32282:SF34">
    <property type="entry name" value="PENICILLIN-BINDING PROTEIN 1A"/>
    <property type="match status" value="1"/>
</dbReference>
<dbReference type="Pfam" id="PF00905">
    <property type="entry name" value="Transpeptidase"/>
    <property type="match status" value="1"/>
</dbReference>
<dbReference type="InterPro" id="IPR001264">
    <property type="entry name" value="Glyco_trans_51"/>
</dbReference>
<dbReference type="EC" id="2.4.-.-" evidence="13"/>
<evidence type="ECO:0000256" key="8">
    <source>
        <dbReference type="ARBA" id="ARBA00049902"/>
    </source>
</evidence>
<dbReference type="InterPro" id="IPR036950">
    <property type="entry name" value="PBP_transglycosylase"/>
</dbReference>
<name>A0ABW2KFA5_9ACTN</name>
<comment type="caution">
    <text evidence="13">The sequence shown here is derived from an EMBL/GenBank/DDBJ whole genome shotgun (WGS) entry which is preliminary data.</text>
</comment>
<feature type="region of interest" description="Disordered" evidence="9">
    <location>
        <begin position="1"/>
        <end position="151"/>
    </location>
</feature>
<keyword evidence="5" id="KW-0378">Hydrolase</keyword>
<sequence length="878" mass="95189">MSTERRRSAGGRRRADGPAGDPRGNGGRRGSGSRVEDERAAGRRRAREDDGFWDDDRERRPRRARDDHDDHRERPRRRAAAAAGAAAAAEGVRRRPRDDEDDLGPRRSRRAQEERGGRRRAGAHGARSEGARRAAGGRRRADHDDEEHDERGPVRRFFAKVWKPALIVCGVGFVAAVVAFGVAYAQMPDATEMEAQASVRTASSSIRYADEEEATTFGEVNRFLVTREQIPETVVNGVLGSEQRTFYEDPAISPVGLGRAVLSGGSAGGGSTITQQMARNYYDGLSQERSYLRKIKEILISLKVEQSLSKDQILTQYLNTIYFGRNAHGIQAAAQAYFGKNVEDLDAAEGAFIGAIIQQPSNFQNVQPGSEMEDVLRERWEYSVNGMVVMHEDNPERGISQEEADQLEFPEVLPYEPGDNYAGYNGYIIEAVKRELRVRYDLTDEQMAGNGYTISTSLEQKYMDAAVQAVQEEVPEGTPEETNFGLAAVVPQTGEIKGFYGGDNALTDTDNSLIQRGQAGSAFKPYVLATGLAQGIGLRSTFDGDSPQEFPGVGEPIQNDSNESHGTVDLIYSTARSVNTSFVELAIRVGPENVVETARAAGIPDAQFETAELGPNIALGTYQVTALDQAAGFATFANEGVHVPQHMVTEVRNSEGEVIEPNDADQLDGERAFDADVAADATYAMQQVVSEEGGASSAALPGRPVAGKTGTSNEARSAWFVGFTPQLSTAVGLHRSDGQQLVIPGVQDVYGSRTPAAIWKNFMLQVMEGEPVEQFPEPAWVGDPQNFAPTPSPDPTPSNTPDTTPSNTPDPTPSNTPDTTPSNEETPPCMPFGGENCEEETPESPSPPDDNGNGNEGDPPWFTGSNNADERLARNENE</sequence>
<evidence type="ECO:0000313" key="14">
    <source>
        <dbReference type="Proteomes" id="UP001596540"/>
    </source>
</evidence>
<gene>
    <name evidence="13" type="ORF">ACFQRF_09460</name>
</gene>
<keyword evidence="10" id="KW-1133">Transmembrane helix</keyword>
<dbReference type="GO" id="GO:0016757">
    <property type="term" value="F:glycosyltransferase activity"/>
    <property type="evidence" value="ECO:0007669"/>
    <property type="project" value="UniProtKB-KW"/>
</dbReference>
<dbReference type="Pfam" id="PF00912">
    <property type="entry name" value="Transgly"/>
    <property type="match status" value="1"/>
</dbReference>
<dbReference type="EMBL" id="JBHTBH010000004">
    <property type="protein sequence ID" value="MFC7327969.1"/>
    <property type="molecule type" value="Genomic_DNA"/>
</dbReference>
<keyword evidence="10" id="KW-0472">Membrane</keyword>
<feature type="compositionally biased region" description="Low complexity" evidence="9">
    <location>
        <begin position="80"/>
        <end position="90"/>
    </location>
</feature>
<accession>A0ABW2KFA5</accession>
<dbReference type="Proteomes" id="UP001596540">
    <property type="component" value="Unassembled WGS sequence"/>
</dbReference>
<evidence type="ECO:0000256" key="2">
    <source>
        <dbReference type="ARBA" id="ARBA00022670"/>
    </source>
</evidence>
<evidence type="ECO:0000256" key="9">
    <source>
        <dbReference type="SAM" id="MobiDB-lite"/>
    </source>
</evidence>
<feature type="region of interest" description="Disordered" evidence="9">
    <location>
        <begin position="775"/>
        <end position="878"/>
    </location>
</feature>
<dbReference type="InterPro" id="IPR001460">
    <property type="entry name" value="PCN-bd_Tpept"/>
</dbReference>
<keyword evidence="3 13" id="KW-0328">Glycosyltransferase</keyword>
<evidence type="ECO:0000256" key="5">
    <source>
        <dbReference type="ARBA" id="ARBA00022801"/>
    </source>
</evidence>
<dbReference type="InterPro" id="IPR023346">
    <property type="entry name" value="Lysozyme-like_dom_sf"/>
</dbReference>
<feature type="compositionally biased region" description="Basic and acidic residues" evidence="9">
    <location>
        <begin position="34"/>
        <end position="73"/>
    </location>
</feature>
<evidence type="ECO:0000256" key="6">
    <source>
        <dbReference type="ARBA" id="ARBA00023268"/>
    </source>
</evidence>
<proteinExistence type="predicted"/>
<keyword evidence="1" id="KW-0121">Carboxypeptidase</keyword>
<keyword evidence="10" id="KW-0812">Transmembrane</keyword>
<dbReference type="PANTHER" id="PTHR32282">
    <property type="entry name" value="BINDING PROTEIN TRANSPEPTIDASE, PUTATIVE-RELATED"/>
    <property type="match status" value="1"/>
</dbReference>
<feature type="domain" description="Glycosyl transferase family 51" evidence="12">
    <location>
        <begin position="213"/>
        <end position="386"/>
    </location>
</feature>
<evidence type="ECO:0000259" key="11">
    <source>
        <dbReference type="Pfam" id="PF00905"/>
    </source>
</evidence>
<feature type="compositionally biased region" description="Basic and acidic residues" evidence="9">
    <location>
        <begin position="139"/>
        <end position="151"/>
    </location>
</feature>
<feature type="compositionally biased region" description="Basic and acidic residues" evidence="9">
    <location>
        <begin position="868"/>
        <end position="878"/>
    </location>
</feature>
<dbReference type="SUPFAM" id="SSF53955">
    <property type="entry name" value="Lysozyme-like"/>
    <property type="match status" value="1"/>
</dbReference>
<dbReference type="InterPro" id="IPR012338">
    <property type="entry name" value="Beta-lactam/transpept-like"/>
</dbReference>
<feature type="domain" description="Penicillin-binding protein transpeptidase" evidence="11">
    <location>
        <begin position="490"/>
        <end position="726"/>
    </location>
</feature>
<dbReference type="Gene3D" id="1.10.3810.10">
    <property type="entry name" value="Biosynthetic peptidoglycan transglycosylase-like"/>
    <property type="match status" value="1"/>
</dbReference>
<comment type="catalytic activity">
    <reaction evidence="7">
        <text>Preferential cleavage: (Ac)2-L-Lys-D-Ala-|-D-Ala. Also transpeptidation of peptidyl-alanyl moieties that are N-acyl substituents of D-alanine.</text>
        <dbReference type="EC" id="3.4.16.4"/>
    </reaction>
</comment>
<protein>
    <submittedName>
        <fullName evidence="13">Transglycosylase domain-containing protein</fullName>
        <ecNumber evidence="13">2.4.-.-</ecNumber>
    </submittedName>
</protein>
<keyword evidence="6" id="KW-0511">Multifunctional enzyme</keyword>
<organism evidence="13 14">
    <name type="scientific">Marinactinospora rubrisoli</name>
    <dbReference type="NCBI Taxonomy" id="2715399"/>
    <lineage>
        <taxon>Bacteria</taxon>
        <taxon>Bacillati</taxon>
        <taxon>Actinomycetota</taxon>
        <taxon>Actinomycetes</taxon>
        <taxon>Streptosporangiales</taxon>
        <taxon>Nocardiopsidaceae</taxon>
        <taxon>Marinactinospora</taxon>
    </lineage>
</organism>
<keyword evidence="14" id="KW-1185">Reference proteome</keyword>
<keyword evidence="4 13" id="KW-0808">Transferase</keyword>
<evidence type="ECO:0000256" key="10">
    <source>
        <dbReference type="SAM" id="Phobius"/>
    </source>
</evidence>
<dbReference type="SUPFAM" id="SSF56601">
    <property type="entry name" value="beta-lactamase/transpeptidase-like"/>
    <property type="match status" value="1"/>
</dbReference>
<evidence type="ECO:0000259" key="12">
    <source>
        <dbReference type="Pfam" id="PF00912"/>
    </source>
</evidence>
<keyword evidence="2" id="KW-0645">Protease</keyword>
<dbReference type="Gene3D" id="3.40.710.10">
    <property type="entry name" value="DD-peptidase/beta-lactamase superfamily"/>
    <property type="match status" value="1"/>
</dbReference>
<reference evidence="14" key="1">
    <citation type="journal article" date="2019" name="Int. J. Syst. Evol. Microbiol.">
        <title>The Global Catalogue of Microorganisms (GCM) 10K type strain sequencing project: providing services to taxonomists for standard genome sequencing and annotation.</title>
        <authorList>
            <consortium name="The Broad Institute Genomics Platform"/>
            <consortium name="The Broad Institute Genome Sequencing Center for Infectious Disease"/>
            <person name="Wu L."/>
            <person name="Ma J."/>
        </authorList>
    </citation>
    <scope>NUCLEOTIDE SEQUENCE [LARGE SCALE GENOMIC DNA]</scope>
    <source>
        <strain evidence="14">CGMCC 4.7382</strain>
    </source>
</reference>
<evidence type="ECO:0000256" key="3">
    <source>
        <dbReference type="ARBA" id="ARBA00022676"/>
    </source>
</evidence>
<feature type="transmembrane region" description="Helical" evidence="10">
    <location>
        <begin position="165"/>
        <end position="185"/>
    </location>
</feature>
<evidence type="ECO:0000256" key="7">
    <source>
        <dbReference type="ARBA" id="ARBA00034000"/>
    </source>
</evidence>
<dbReference type="InterPro" id="IPR050396">
    <property type="entry name" value="Glycosyltr_51/Transpeptidase"/>
</dbReference>